<protein>
    <submittedName>
        <fullName evidence="6">Serine/threonine protein kinase with TPR repeats</fullName>
    </submittedName>
</protein>
<dbReference type="PANTHER" id="PTHR43289:SF6">
    <property type="entry name" value="SERINE_THREONINE-PROTEIN KINASE NEKL-3"/>
    <property type="match status" value="1"/>
</dbReference>
<dbReference type="KEGG" id="wma:WM2015_931"/>
<evidence type="ECO:0000256" key="2">
    <source>
        <dbReference type="ARBA" id="ARBA00022741"/>
    </source>
</evidence>
<accession>A0A0K0XUL2</accession>
<dbReference type="InterPro" id="IPR011990">
    <property type="entry name" value="TPR-like_helical_dom_sf"/>
</dbReference>
<dbReference type="SMART" id="SM00028">
    <property type="entry name" value="TPR"/>
    <property type="match status" value="2"/>
</dbReference>
<keyword evidence="3 6" id="KW-0418">Kinase</keyword>
<dbReference type="GO" id="GO:0005524">
    <property type="term" value="F:ATP binding"/>
    <property type="evidence" value="ECO:0007669"/>
    <property type="project" value="UniProtKB-UniRule"/>
</dbReference>
<dbReference type="PROSITE" id="PS50011">
    <property type="entry name" value="PROTEIN_KINASE_DOM"/>
    <property type="match status" value="1"/>
</dbReference>
<dbReference type="SUPFAM" id="SSF48452">
    <property type="entry name" value="TPR-like"/>
    <property type="match status" value="2"/>
</dbReference>
<keyword evidence="2" id="KW-0547">Nucleotide-binding</keyword>
<dbReference type="STRING" id="1579979.WM2015_931"/>
<keyword evidence="7" id="KW-1185">Reference proteome</keyword>
<dbReference type="PROSITE" id="PS00108">
    <property type="entry name" value="PROTEIN_KINASE_ST"/>
    <property type="match status" value="1"/>
</dbReference>
<dbReference type="InterPro" id="IPR000719">
    <property type="entry name" value="Prot_kinase_dom"/>
</dbReference>
<evidence type="ECO:0000256" key="4">
    <source>
        <dbReference type="ARBA" id="ARBA00022840"/>
    </source>
</evidence>
<keyword evidence="1" id="KW-0808">Transferase</keyword>
<dbReference type="InterPro" id="IPR017441">
    <property type="entry name" value="Protein_kinase_ATP_BS"/>
</dbReference>
<dbReference type="InterPro" id="IPR019734">
    <property type="entry name" value="TPR_rpt"/>
</dbReference>
<dbReference type="Gene3D" id="3.30.200.20">
    <property type="entry name" value="Phosphorylase Kinase, domain 1"/>
    <property type="match status" value="1"/>
</dbReference>
<evidence type="ECO:0000313" key="6">
    <source>
        <dbReference type="EMBL" id="AKS41312.1"/>
    </source>
</evidence>
<evidence type="ECO:0000256" key="1">
    <source>
        <dbReference type="ARBA" id="ARBA00022679"/>
    </source>
</evidence>
<dbReference type="SUPFAM" id="SSF56112">
    <property type="entry name" value="Protein kinase-like (PK-like)"/>
    <property type="match status" value="1"/>
</dbReference>
<organism evidence="6 7">
    <name type="scientific">Wenzhouxiangella marina</name>
    <dbReference type="NCBI Taxonomy" id="1579979"/>
    <lineage>
        <taxon>Bacteria</taxon>
        <taxon>Pseudomonadati</taxon>
        <taxon>Pseudomonadota</taxon>
        <taxon>Gammaproteobacteria</taxon>
        <taxon>Chromatiales</taxon>
        <taxon>Wenzhouxiangellaceae</taxon>
        <taxon>Wenzhouxiangella</taxon>
    </lineage>
</organism>
<keyword evidence="4" id="KW-0067">ATP-binding</keyword>
<dbReference type="Gene3D" id="1.10.510.10">
    <property type="entry name" value="Transferase(Phosphotransferase) domain 1"/>
    <property type="match status" value="1"/>
</dbReference>
<dbReference type="PANTHER" id="PTHR43289">
    <property type="entry name" value="MITOGEN-ACTIVATED PROTEIN KINASE KINASE KINASE 20-RELATED"/>
    <property type="match status" value="1"/>
</dbReference>
<dbReference type="InterPro" id="IPR008271">
    <property type="entry name" value="Ser/Thr_kinase_AS"/>
</dbReference>
<dbReference type="EMBL" id="CP012154">
    <property type="protein sequence ID" value="AKS41312.1"/>
    <property type="molecule type" value="Genomic_DNA"/>
</dbReference>
<dbReference type="Proteomes" id="UP000066624">
    <property type="component" value="Chromosome"/>
</dbReference>
<dbReference type="CDD" id="cd14014">
    <property type="entry name" value="STKc_PknB_like"/>
    <property type="match status" value="1"/>
</dbReference>
<dbReference type="InterPro" id="IPR011009">
    <property type="entry name" value="Kinase-like_dom_sf"/>
</dbReference>
<dbReference type="GO" id="GO:0004674">
    <property type="term" value="F:protein serine/threonine kinase activity"/>
    <property type="evidence" value="ECO:0007669"/>
    <property type="project" value="UniProtKB-KW"/>
</dbReference>
<evidence type="ECO:0000313" key="7">
    <source>
        <dbReference type="Proteomes" id="UP000066624"/>
    </source>
</evidence>
<dbReference type="Pfam" id="PF00069">
    <property type="entry name" value="Pkinase"/>
    <property type="match status" value="1"/>
</dbReference>
<dbReference type="AlphaFoldDB" id="A0A0K0XUL2"/>
<dbReference type="PROSITE" id="PS00107">
    <property type="entry name" value="PROTEIN_KINASE_ATP"/>
    <property type="match status" value="1"/>
</dbReference>
<gene>
    <name evidence="6" type="ORF">WM2015_931</name>
</gene>
<name>A0A0K0XUL2_9GAMM</name>
<proteinExistence type="predicted"/>
<evidence type="ECO:0000256" key="3">
    <source>
        <dbReference type="ARBA" id="ARBA00022777"/>
    </source>
</evidence>
<dbReference type="PATRIC" id="fig|1579979.3.peg.953"/>
<dbReference type="RefSeq" id="WP_049724953.1">
    <property type="nucleotide sequence ID" value="NZ_CP012154.1"/>
</dbReference>
<evidence type="ECO:0000259" key="5">
    <source>
        <dbReference type="PROSITE" id="PS50011"/>
    </source>
</evidence>
<reference evidence="6 7" key="1">
    <citation type="submission" date="2015-07" db="EMBL/GenBank/DDBJ databases">
        <authorList>
            <person name="Noorani M."/>
        </authorList>
    </citation>
    <scope>NUCLEOTIDE SEQUENCE [LARGE SCALE GENOMIC DNA]</scope>
    <source>
        <strain evidence="6 7">KCTC 42284</strain>
    </source>
</reference>
<dbReference type="Gene3D" id="1.25.40.10">
    <property type="entry name" value="Tetratricopeptide repeat domain"/>
    <property type="match status" value="2"/>
</dbReference>
<dbReference type="PROSITE" id="PS50005">
    <property type="entry name" value="TPR"/>
    <property type="match status" value="1"/>
</dbReference>
<dbReference type="SMART" id="SM00220">
    <property type="entry name" value="S_TKc"/>
    <property type="match status" value="1"/>
</dbReference>
<sequence length="818" mass="90695">MTSSEHFQQLEALFHELEAATPEARAERLAQIQAENPALHDELLGLLEAPNTLLRDEQALDRMASEGGLAAALDRQQDPERIGPYCLGAKLGEGGMGRVYLAEQREPVRRQVALKLLRHGFDSDEARARFRAERQALAILEHPNIARVLDAGSTDDGRPWFAMEYIDGQPITRWATEQGLDLKARIRLLLPVCDAIQHAHRKGLIHRDLKPSNLLVVDTPEGPQVKVIDFGIARQLDLGEDERSQVTRLGELVGTPEYMSPEQASLGEIDIDTRSDVYALGLVLYELLVGELPHTGAELRKLGIEAMCRTIREADTPRPSRVRSATLDEGTLNWRSRLKGDLDSVLLKALAKDRERRYGSASELADDLRRYLDDEPVLAQPPSLRYRAGKFIRRHRWPVSAAALVALALIAGTIIASHGLIQARLALAESEASLAEAELYGKITNAYADALQRLFGQSEDVQATTEALLAQLEERTADWQNDPENASLASFAIGRHFISRNDYQSAKAAFEPWLQEGYGEDLLKSFGWQLLGFSYRYTGEAELALQAFRQAAALSPPNRANRPGTSSRLVQIALLSGEAEDYEIARTALRNLLASEELEAEGRIGVLNSSFQLEADAGNAEAAYAAMREAVDIIDAYPALPLAGRDTNRINLARLELFQRQDFDAVQSQLDALRSGEHAVKGESRESARVLEIEGVLRRFQGRSDEAVAALEAALPLYERYAGASSSDTLRAWMELLVTRLERGEMELARQALEPIASHARGPEERALLLASAYLALAEGRRGDAETTLANERLGEEARRRFAYLRHHVEFLEQQLAD</sequence>
<feature type="domain" description="Protein kinase" evidence="5">
    <location>
        <begin position="85"/>
        <end position="372"/>
    </location>
</feature>
<keyword evidence="6" id="KW-0723">Serine/threonine-protein kinase</keyword>